<protein>
    <submittedName>
        <fullName evidence="2">Nucleotidyltransferase</fullName>
    </submittedName>
</protein>
<dbReference type="SUPFAM" id="SSF81301">
    <property type="entry name" value="Nucleotidyltransferase"/>
    <property type="match status" value="1"/>
</dbReference>
<comment type="caution">
    <text evidence="2">The sequence shown here is derived from an EMBL/GenBank/DDBJ whole genome shotgun (WGS) entry which is preliminary data.</text>
</comment>
<dbReference type="CDD" id="cd05403">
    <property type="entry name" value="NT_KNTase_like"/>
    <property type="match status" value="1"/>
</dbReference>
<evidence type="ECO:0000313" key="3">
    <source>
        <dbReference type="Proteomes" id="UP000759443"/>
    </source>
</evidence>
<reference evidence="2 3" key="1">
    <citation type="submission" date="2021-03" db="EMBL/GenBank/DDBJ databases">
        <title>Genomic Encyclopedia of Type Strains, Phase IV (KMG-IV): sequencing the most valuable type-strain genomes for metagenomic binning, comparative biology and taxonomic classification.</title>
        <authorList>
            <person name="Goeker M."/>
        </authorList>
    </citation>
    <scope>NUCLEOTIDE SEQUENCE [LARGE SCALE GENOMIC DNA]</scope>
    <source>
        <strain evidence="2 3">DSM 21600</strain>
    </source>
</reference>
<name>A0ABS4E653_9HYPH</name>
<proteinExistence type="predicted"/>
<gene>
    <name evidence="2" type="ORF">J2Z17_004854</name>
</gene>
<dbReference type="EMBL" id="JAGGJU010000017">
    <property type="protein sequence ID" value="MBP1853393.1"/>
    <property type="molecule type" value="Genomic_DNA"/>
</dbReference>
<dbReference type="RefSeq" id="WP_209949176.1">
    <property type="nucleotide sequence ID" value="NZ_JAGGJU010000017.1"/>
</dbReference>
<evidence type="ECO:0000313" key="2">
    <source>
        <dbReference type="EMBL" id="MBP1853393.1"/>
    </source>
</evidence>
<dbReference type="InterPro" id="IPR043519">
    <property type="entry name" value="NT_sf"/>
</dbReference>
<evidence type="ECO:0000259" key="1">
    <source>
        <dbReference type="Pfam" id="PF01909"/>
    </source>
</evidence>
<accession>A0ABS4E653</accession>
<dbReference type="Proteomes" id="UP000759443">
    <property type="component" value="Unassembled WGS sequence"/>
</dbReference>
<sequence length="106" mass="11705">MSQANAVPEQDLDRRRAIAAAGVAALQRDAALNGIEILSIGSLARWDFRIHSDIDLLALGPMPTERRVIIERLVAKHMRETGIPYDLMYEADLTPQAVADLLNDRG</sequence>
<feature type="domain" description="Polymerase nucleotidyl transferase" evidence="1">
    <location>
        <begin position="34"/>
        <end position="102"/>
    </location>
</feature>
<keyword evidence="3" id="KW-1185">Reference proteome</keyword>
<dbReference type="Pfam" id="PF01909">
    <property type="entry name" value="NTP_transf_2"/>
    <property type="match status" value="1"/>
</dbReference>
<dbReference type="InterPro" id="IPR002934">
    <property type="entry name" value="Polymerase_NTP_transf_dom"/>
</dbReference>
<organism evidence="2 3">
    <name type="scientific">Rhizobium halophytocola</name>
    <dbReference type="NCBI Taxonomy" id="735519"/>
    <lineage>
        <taxon>Bacteria</taxon>
        <taxon>Pseudomonadati</taxon>
        <taxon>Pseudomonadota</taxon>
        <taxon>Alphaproteobacteria</taxon>
        <taxon>Hyphomicrobiales</taxon>
        <taxon>Rhizobiaceae</taxon>
        <taxon>Rhizobium/Agrobacterium group</taxon>
        <taxon>Rhizobium</taxon>
    </lineage>
</organism>